<feature type="transmembrane region" description="Helical" evidence="7">
    <location>
        <begin position="251"/>
        <end position="274"/>
    </location>
</feature>
<keyword evidence="4 7" id="KW-1133">Transmembrane helix</keyword>
<feature type="transmembrane region" description="Helical" evidence="7">
    <location>
        <begin position="388"/>
        <end position="411"/>
    </location>
</feature>
<evidence type="ECO:0000256" key="7">
    <source>
        <dbReference type="SAM" id="Phobius"/>
    </source>
</evidence>
<accession>A0A518ET92</accession>
<evidence type="ECO:0000256" key="6">
    <source>
        <dbReference type="SAM" id="MobiDB-lite"/>
    </source>
</evidence>
<dbReference type="PANTHER" id="PTHR40277:SF1">
    <property type="entry name" value="BLL5419 PROTEIN"/>
    <property type="match status" value="1"/>
</dbReference>
<feature type="transmembrane region" description="Helical" evidence="7">
    <location>
        <begin position="286"/>
        <end position="303"/>
    </location>
</feature>
<evidence type="ECO:0000256" key="3">
    <source>
        <dbReference type="ARBA" id="ARBA00022692"/>
    </source>
</evidence>
<protein>
    <recommendedName>
        <fullName evidence="10">Flippase-like domain-containing protein</fullName>
    </recommendedName>
</protein>
<dbReference type="RefSeq" id="WP_145198234.1">
    <property type="nucleotide sequence ID" value="NZ_CP036434.1"/>
</dbReference>
<feature type="region of interest" description="Disordered" evidence="6">
    <location>
        <begin position="1"/>
        <end position="21"/>
    </location>
</feature>
<dbReference type="Pfam" id="PF03706">
    <property type="entry name" value="LPG_synthase_TM"/>
    <property type="match status" value="1"/>
</dbReference>
<organism evidence="8 9">
    <name type="scientific">Saltatorellus ferox</name>
    <dbReference type="NCBI Taxonomy" id="2528018"/>
    <lineage>
        <taxon>Bacteria</taxon>
        <taxon>Pseudomonadati</taxon>
        <taxon>Planctomycetota</taxon>
        <taxon>Planctomycetia</taxon>
        <taxon>Planctomycetia incertae sedis</taxon>
        <taxon>Saltatorellus</taxon>
    </lineage>
</organism>
<proteinExistence type="predicted"/>
<feature type="transmembrane region" description="Helical" evidence="7">
    <location>
        <begin position="39"/>
        <end position="56"/>
    </location>
</feature>
<dbReference type="PANTHER" id="PTHR40277">
    <property type="entry name" value="BLL5419 PROTEIN"/>
    <property type="match status" value="1"/>
</dbReference>
<comment type="subcellular location">
    <subcellularLocation>
        <location evidence="1">Cell membrane</location>
        <topology evidence="1">Multi-pass membrane protein</topology>
    </subcellularLocation>
</comment>
<feature type="transmembrane region" description="Helical" evidence="7">
    <location>
        <begin position="175"/>
        <end position="197"/>
    </location>
</feature>
<dbReference type="Proteomes" id="UP000320390">
    <property type="component" value="Chromosome"/>
</dbReference>
<dbReference type="GO" id="GO:0005886">
    <property type="term" value="C:plasma membrane"/>
    <property type="evidence" value="ECO:0007669"/>
    <property type="project" value="UniProtKB-SubCell"/>
</dbReference>
<feature type="transmembrane region" description="Helical" evidence="7">
    <location>
        <begin position="217"/>
        <end position="239"/>
    </location>
</feature>
<dbReference type="NCBIfam" id="TIGR00374">
    <property type="entry name" value="flippase-like domain"/>
    <property type="match status" value="1"/>
</dbReference>
<evidence type="ECO:0000256" key="4">
    <source>
        <dbReference type="ARBA" id="ARBA00022989"/>
    </source>
</evidence>
<keyword evidence="2" id="KW-1003">Cell membrane</keyword>
<evidence type="ECO:0008006" key="10">
    <source>
        <dbReference type="Google" id="ProtNLM"/>
    </source>
</evidence>
<reference evidence="8 9" key="1">
    <citation type="submission" date="2019-02" db="EMBL/GenBank/DDBJ databases">
        <title>Deep-cultivation of Planctomycetes and their phenomic and genomic characterization uncovers novel biology.</title>
        <authorList>
            <person name="Wiegand S."/>
            <person name="Jogler M."/>
            <person name="Boedeker C."/>
            <person name="Pinto D."/>
            <person name="Vollmers J."/>
            <person name="Rivas-Marin E."/>
            <person name="Kohn T."/>
            <person name="Peeters S.H."/>
            <person name="Heuer A."/>
            <person name="Rast P."/>
            <person name="Oberbeckmann S."/>
            <person name="Bunk B."/>
            <person name="Jeske O."/>
            <person name="Meyerdierks A."/>
            <person name="Storesund J.E."/>
            <person name="Kallscheuer N."/>
            <person name="Luecker S."/>
            <person name="Lage O.M."/>
            <person name="Pohl T."/>
            <person name="Merkel B.J."/>
            <person name="Hornburger P."/>
            <person name="Mueller R.-W."/>
            <person name="Bruemmer F."/>
            <person name="Labrenz M."/>
            <person name="Spormann A.M."/>
            <person name="Op den Camp H."/>
            <person name="Overmann J."/>
            <person name="Amann R."/>
            <person name="Jetten M.S.M."/>
            <person name="Mascher T."/>
            <person name="Medema M.H."/>
            <person name="Devos D.P."/>
            <person name="Kaster A.-K."/>
            <person name="Ovreas L."/>
            <person name="Rohde M."/>
            <person name="Galperin M.Y."/>
            <person name="Jogler C."/>
        </authorList>
    </citation>
    <scope>NUCLEOTIDE SEQUENCE [LARGE SCALE GENOMIC DNA]</scope>
    <source>
        <strain evidence="8 9">Poly30</strain>
    </source>
</reference>
<feature type="transmembrane region" description="Helical" evidence="7">
    <location>
        <begin position="343"/>
        <end position="368"/>
    </location>
</feature>
<gene>
    <name evidence="8" type="ORF">Poly30_28330</name>
</gene>
<feature type="transmembrane region" description="Helical" evidence="7">
    <location>
        <begin position="423"/>
        <end position="444"/>
    </location>
</feature>
<keyword evidence="5 7" id="KW-0472">Membrane</keyword>
<evidence type="ECO:0000313" key="9">
    <source>
        <dbReference type="Proteomes" id="UP000320390"/>
    </source>
</evidence>
<dbReference type="InterPro" id="IPR022791">
    <property type="entry name" value="L-PG_synthase/AglD"/>
</dbReference>
<keyword evidence="3 7" id="KW-0812">Transmembrane</keyword>
<dbReference type="AlphaFoldDB" id="A0A518ET92"/>
<name>A0A518ET92_9BACT</name>
<keyword evidence="9" id="KW-1185">Reference proteome</keyword>
<evidence type="ECO:0000256" key="2">
    <source>
        <dbReference type="ARBA" id="ARBA00022475"/>
    </source>
</evidence>
<dbReference type="EMBL" id="CP036434">
    <property type="protein sequence ID" value="QDV07310.1"/>
    <property type="molecule type" value="Genomic_DNA"/>
</dbReference>
<evidence type="ECO:0000256" key="5">
    <source>
        <dbReference type="ARBA" id="ARBA00023136"/>
    </source>
</evidence>
<feature type="compositionally biased region" description="Basic and acidic residues" evidence="6">
    <location>
        <begin position="1"/>
        <end position="10"/>
    </location>
</feature>
<dbReference type="OrthoDB" id="279916at2"/>
<evidence type="ECO:0000256" key="1">
    <source>
        <dbReference type="ARBA" id="ARBA00004651"/>
    </source>
</evidence>
<evidence type="ECO:0000313" key="8">
    <source>
        <dbReference type="EMBL" id="QDV07310.1"/>
    </source>
</evidence>
<sequence length="463" mass="49664">MNPSDPHEGQPDAEPGAEPDSVFDEIRRERSSQSFAKSAALRLIGLTVVALAAWIISRNVSWTDTLVLENATGKVELPGTIAGDWRSTEIEFEMDVEAAGEAPLAPLGLDAADAAALEESRDIGRPWMVRKGELILPGGRVLLVVEGTPDAQGARPAKQIDWRPGMVRTFREIRVLQLIPALGFLILASLCVATRWWRILILNHCRTSWYNAFRFTYSGLFFNAVVPGINGGDVARAIAVVRHHPTRRAEAFMTVVVDRVIGLIGMILVGTVLVLTTDERLAPLRLPVSLFCGAILLGAVLFFHPSVRRLVRFDALVQKLPQSERLLRLDATARKLLHSPAELGIALVFSFGNHVFNGLAVYTAASALGSTLGFQDWMTTMAISNTLAAVPLSPGGLGVGEVLFGSLAEMLGSSYALGVATSLVYRLCLYAMSLLGGLVMLLPAGPARGPASGPESEPESSAA</sequence>